<dbReference type="AlphaFoldDB" id="B2II24"/>
<proteinExistence type="predicted"/>
<reference evidence="2 3" key="2">
    <citation type="journal article" date="2010" name="J. Bacteriol.">
        <title>Complete genome sequence of Beijerinckia indica subsp. indica.</title>
        <authorList>
            <person name="Tamas I."/>
            <person name="Dedysh S.N."/>
            <person name="Liesack W."/>
            <person name="Stott M.B."/>
            <person name="Alam M."/>
            <person name="Murrell J.C."/>
            <person name="Dunfield P.F."/>
        </authorList>
    </citation>
    <scope>NUCLEOTIDE SEQUENCE [LARGE SCALE GENOMIC DNA]</scope>
    <source>
        <strain evidence="3">ATCC 9039 / DSM 1715 / NCIMB 8712</strain>
    </source>
</reference>
<dbReference type="STRING" id="395963.Bind_0963"/>
<dbReference type="KEGG" id="bid:Bind_0963"/>
<dbReference type="SUPFAM" id="SSF51445">
    <property type="entry name" value="(Trans)glycosidases"/>
    <property type="match status" value="1"/>
</dbReference>
<dbReference type="Gene3D" id="3.20.20.80">
    <property type="entry name" value="Glycosidases"/>
    <property type="match status" value="1"/>
</dbReference>
<accession>B2II24</accession>
<feature type="signal peptide" evidence="1">
    <location>
        <begin position="1"/>
        <end position="44"/>
    </location>
</feature>
<organism evidence="2 3">
    <name type="scientific">Beijerinckia indica subsp. indica (strain ATCC 9039 / DSM 1715 / NCIMB 8712)</name>
    <dbReference type="NCBI Taxonomy" id="395963"/>
    <lineage>
        <taxon>Bacteria</taxon>
        <taxon>Pseudomonadati</taxon>
        <taxon>Pseudomonadota</taxon>
        <taxon>Alphaproteobacteria</taxon>
        <taxon>Hyphomicrobiales</taxon>
        <taxon>Beijerinckiaceae</taxon>
        <taxon>Beijerinckia</taxon>
    </lineage>
</organism>
<evidence type="ECO:0000313" key="2">
    <source>
        <dbReference type="EMBL" id="ACB94607.1"/>
    </source>
</evidence>
<dbReference type="InterPro" id="IPR017853">
    <property type="entry name" value="GH"/>
</dbReference>
<dbReference type="Proteomes" id="UP000001695">
    <property type="component" value="Chromosome"/>
</dbReference>
<protein>
    <submittedName>
        <fullName evidence="2">Uncharacterized protein</fullName>
    </submittedName>
</protein>
<name>B2II24_BEII9</name>
<dbReference type="HOGENOM" id="CLU_041131_0_0_5"/>
<reference evidence="3" key="1">
    <citation type="submission" date="2008-03" db="EMBL/GenBank/DDBJ databases">
        <title>Complete sequence of chromosome of Beijerinckia indica subsp. indica ATCC 9039.</title>
        <authorList>
            <consortium name="US DOE Joint Genome Institute"/>
            <person name="Copeland A."/>
            <person name="Lucas S."/>
            <person name="Lapidus A."/>
            <person name="Glavina del Rio T."/>
            <person name="Dalin E."/>
            <person name="Tice H."/>
            <person name="Bruce D."/>
            <person name="Goodwin L."/>
            <person name="Pitluck S."/>
            <person name="LaButti K."/>
            <person name="Schmutz J."/>
            <person name="Larimer F."/>
            <person name="Land M."/>
            <person name="Hauser L."/>
            <person name="Kyrpides N."/>
            <person name="Mikhailova N."/>
            <person name="Dunfield P.F."/>
            <person name="Dedysh S.N."/>
            <person name="Liesack W."/>
            <person name="Saw J.H."/>
            <person name="Alam M."/>
            <person name="Chen Y."/>
            <person name="Murrell J.C."/>
            <person name="Richardson P."/>
        </authorList>
    </citation>
    <scope>NUCLEOTIDE SEQUENCE [LARGE SCALE GENOMIC DNA]</scope>
    <source>
        <strain evidence="3">ATCC 9039 / DSM 1715 / NCIMB 8712</strain>
    </source>
</reference>
<evidence type="ECO:0000313" key="3">
    <source>
        <dbReference type="Proteomes" id="UP000001695"/>
    </source>
</evidence>
<keyword evidence="3" id="KW-1185">Reference proteome</keyword>
<sequence length="448" mass="49397">MLKYAKIYRKCRYHLPKSNLTPHPSIFKLLLLGGLLVANASASAEQAHMADQFVDSVGVNAHFDFYNSPYYLHFKDIIIPAFKSSGIRHVRFAAFNTPTAATTNVATLISTLRSYNGTRIGLDLVEFPSTCPLTNDIRTSGNLSWVSYTNIDYFEGLNEYNGSNNPCGGNWYDNDRSFQKALWNKVQYDKSGVAVLGPSLYGTLSTYASQIGNLYSPQYETYGNDHSYPYNGGPPSNNIHGYQTGQAVMNGSLPFVTSETGYPTDPGLVNNSSISYRAHGKYFSRLWFEYFNAGSVRTFSYELIDDPVAAGPVSEQHLGLLDQHGNPKPGFTAISNEIALLKDPGHNFTPGALNYTLINAPSQVHHTLLQKRDGRFYLALWQEVASFKQQCCDITNSSVAVTVKFANTMNTVNQYNPIASATAFATSRTVSSLTVSVPDQAIILEIIP</sequence>
<evidence type="ECO:0000256" key="1">
    <source>
        <dbReference type="SAM" id="SignalP"/>
    </source>
</evidence>
<feature type="chain" id="PRO_5002778958" evidence="1">
    <location>
        <begin position="45"/>
        <end position="448"/>
    </location>
</feature>
<dbReference type="EMBL" id="CP001016">
    <property type="protein sequence ID" value="ACB94607.1"/>
    <property type="molecule type" value="Genomic_DNA"/>
</dbReference>
<dbReference type="eggNOG" id="COG3209">
    <property type="taxonomic scope" value="Bacteria"/>
</dbReference>
<gene>
    <name evidence="2" type="ordered locus">Bind_0963</name>
</gene>
<keyword evidence="1" id="KW-0732">Signal</keyword>